<organism evidence="2 3">
    <name type="scientific">Arthrobacter wenxiniae</name>
    <dbReference type="NCBI Taxonomy" id="2713570"/>
    <lineage>
        <taxon>Bacteria</taxon>
        <taxon>Bacillati</taxon>
        <taxon>Actinomycetota</taxon>
        <taxon>Actinomycetes</taxon>
        <taxon>Micrococcales</taxon>
        <taxon>Micrococcaceae</taxon>
        <taxon>Arthrobacter</taxon>
    </lineage>
</organism>
<dbReference type="RefSeq" id="WP_176636131.1">
    <property type="nucleotide sequence ID" value="NZ_JAAMFM010000031.1"/>
</dbReference>
<protein>
    <submittedName>
        <fullName evidence="2">Uncharacterized protein</fullName>
    </submittedName>
</protein>
<comment type="caution">
    <text evidence="2">The sequence shown here is derived from an EMBL/GenBank/DDBJ whole genome shotgun (WGS) entry which is preliminary data.</text>
</comment>
<evidence type="ECO:0000256" key="1">
    <source>
        <dbReference type="SAM" id="MobiDB-lite"/>
    </source>
</evidence>
<reference evidence="2 3" key="1">
    <citation type="submission" date="2020-02" db="EMBL/GenBank/DDBJ databases">
        <title>Genome sequence of strain AETb3-4.</title>
        <authorList>
            <person name="Gao J."/>
            <person name="Zhang X."/>
        </authorList>
    </citation>
    <scope>NUCLEOTIDE SEQUENCE [LARGE SCALE GENOMIC DNA]</scope>
    <source>
        <strain evidence="2 3">AETb3-4</strain>
    </source>
</reference>
<name>A0A7Y7IJ48_9MICC</name>
<proteinExistence type="predicted"/>
<gene>
    <name evidence="2" type="ORF">G6034_16135</name>
</gene>
<feature type="compositionally biased region" description="Basic and acidic residues" evidence="1">
    <location>
        <begin position="46"/>
        <end position="61"/>
    </location>
</feature>
<dbReference type="EMBL" id="JAAMFM010000031">
    <property type="protein sequence ID" value="NVM96409.1"/>
    <property type="molecule type" value="Genomic_DNA"/>
</dbReference>
<evidence type="ECO:0000313" key="2">
    <source>
        <dbReference type="EMBL" id="NVM96409.1"/>
    </source>
</evidence>
<evidence type="ECO:0000313" key="3">
    <source>
        <dbReference type="Proteomes" id="UP000543556"/>
    </source>
</evidence>
<dbReference type="AlphaFoldDB" id="A0A7Y7IJ48"/>
<sequence length="72" mass="8038">MSDSHRRPATPRQAEDLFVENLRGLHPDATLSAAIDRFVRDRPDTLEEELRGQAADREDGNAKQGHRGCAGR</sequence>
<feature type="region of interest" description="Disordered" evidence="1">
    <location>
        <begin position="46"/>
        <end position="72"/>
    </location>
</feature>
<accession>A0A7Y7IJ48</accession>
<dbReference type="Proteomes" id="UP000543556">
    <property type="component" value="Unassembled WGS sequence"/>
</dbReference>
<keyword evidence="3" id="KW-1185">Reference proteome</keyword>